<accession>A0ABS1HLF1</accession>
<evidence type="ECO:0000313" key="2">
    <source>
        <dbReference type="EMBL" id="MBK3518377.1"/>
    </source>
</evidence>
<dbReference type="RefSeq" id="WP_200465605.1">
    <property type="nucleotide sequence ID" value="NZ_JAENRR010000032.1"/>
</dbReference>
<evidence type="ECO:0000313" key="3">
    <source>
        <dbReference type="Proteomes" id="UP000605676"/>
    </source>
</evidence>
<feature type="transmembrane region" description="Helical" evidence="1">
    <location>
        <begin position="127"/>
        <end position="145"/>
    </location>
</feature>
<keyword evidence="1" id="KW-0472">Membrane</keyword>
<proteinExistence type="predicted"/>
<sequence>MKQQEAFDILNSQLSDVSKSQIRSMSLEVLPRLINTLHENSNNCPSCKKHEQQGDNYVNDIRPLFEQDIRFIKEFERWVDSSKKHLKATHKQHPRGQISSTYTTIGMAIGTFIAFLISYFINNNNILGGLSIGWAIGMLFGYSIGKLKEKKLGQLNKLY</sequence>
<evidence type="ECO:0000256" key="1">
    <source>
        <dbReference type="SAM" id="Phobius"/>
    </source>
</evidence>
<keyword evidence="1" id="KW-0812">Transmembrane</keyword>
<name>A0ABS1HLF1_9BACT</name>
<keyword evidence="3" id="KW-1185">Reference proteome</keyword>
<dbReference type="EMBL" id="JAENRR010000032">
    <property type="protein sequence ID" value="MBK3518377.1"/>
    <property type="molecule type" value="Genomic_DNA"/>
</dbReference>
<keyword evidence="1" id="KW-1133">Transmembrane helix</keyword>
<gene>
    <name evidence="2" type="ORF">JIV24_13620</name>
</gene>
<comment type="caution">
    <text evidence="2">The sequence shown here is derived from an EMBL/GenBank/DDBJ whole genome shotgun (WGS) entry which is preliminary data.</text>
</comment>
<organism evidence="2 3">
    <name type="scientific">Carboxylicivirga marina</name>
    <dbReference type="NCBI Taxonomy" id="2800988"/>
    <lineage>
        <taxon>Bacteria</taxon>
        <taxon>Pseudomonadati</taxon>
        <taxon>Bacteroidota</taxon>
        <taxon>Bacteroidia</taxon>
        <taxon>Marinilabiliales</taxon>
        <taxon>Marinilabiliaceae</taxon>
        <taxon>Carboxylicivirga</taxon>
    </lineage>
</organism>
<reference evidence="2 3" key="1">
    <citation type="submission" date="2021-01" db="EMBL/GenBank/DDBJ databases">
        <title>Carboxyliciviraga sp.nov., isolated from coastal sediments.</title>
        <authorList>
            <person name="Lu D."/>
            <person name="Zhang T."/>
        </authorList>
    </citation>
    <scope>NUCLEOTIDE SEQUENCE [LARGE SCALE GENOMIC DNA]</scope>
    <source>
        <strain evidence="2 3">N1Y132</strain>
    </source>
</reference>
<dbReference type="Proteomes" id="UP000605676">
    <property type="component" value="Unassembled WGS sequence"/>
</dbReference>
<protein>
    <recommendedName>
        <fullName evidence="4">Glycine zipper family protein</fullName>
    </recommendedName>
</protein>
<evidence type="ECO:0008006" key="4">
    <source>
        <dbReference type="Google" id="ProtNLM"/>
    </source>
</evidence>
<feature type="transmembrane region" description="Helical" evidence="1">
    <location>
        <begin position="101"/>
        <end position="121"/>
    </location>
</feature>